<dbReference type="PROSITE" id="PS00463">
    <property type="entry name" value="ZN2_CY6_FUNGAL_1"/>
    <property type="match status" value="1"/>
</dbReference>
<protein>
    <recommendedName>
        <fullName evidence="6">Zn(2)-C6 fungal-type domain-containing protein</fullName>
    </recommendedName>
</protein>
<evidence type="ECO:0000313" key="7">
    <source>
        <dbReference type="EMBL" id="KAH7118869.1"/>
    </source>
</evidence>
<dbReference type="Proteomes" id="UP000700596">
    <property type="component" value="Unassembled WGS sequence"/>
</dbReference>
<keyword evidence="4" id="KW-0539">Nucleus</keyword>
<feature type="region of interest" description="Disordered" evidence="5">
    <location>
        <begin position="608"/>
        <end position="639"/>
    </location>
</feature>
<comment type="subcellular location">
    <subcellularLocation>
        <location evidence="1">Nucleus</location>
    </subcellularLocation>
</comment>
<dbReference type="GO" id="GO:0006351">
    <property type="term" value="P:DNA-templated transcription"/>
    <property type="evidence" value="ECO:0007669"/>
    <property type="project" value="InterPro"/>
</dbReference>
<dbReference type="PANTHER" id="PTHR46910">
    <property type="entry name" value="TRANSCRIPTION FACTOR PDR1"/>
    <property type="match status" value="1"/>
</dbReference>
<evidence type="ECO:0000259" key="6">
    <source>
        <dbReference type="PROSITE" id="PS50048"/>
    </source>
</evidence>
<dbReference type="CDD" id="cd12148">
    <property type="entry name" value="fungal_TF_MHR"/>
    <property type="match status" value="1"/>
</dbReference>
<feature type="region of interest" description="Disordered" evidence="5">
    <location>
        <begin position="685"/>
        <end position="722"/>
    </location>
</feature>
<sequence length="1280" mass="142892">MGRLEFMDLSIDIKTLIVRHVTRPTDMVSVCLTCKQLHEITVRELYHDVTLDVGSSTDTKLGALLNPKNIGLPHVRKLDLYLADVLDKCNQQQQANFAIRMILELLPEHILEKFSWHPWSSFSGENLVLLYKKQKRMKWMEAIALDSDVLASLQKIPDFESTFQNIKKLGLYPDSREVLDHCHMLVKNSPKVQKITLHASFDDDVPISNRELNDSSTGPGLITSTIFSHMLPFAKCTPLALKELTLQKINLRYAADTYCKFVDFRTIKSIRIFGCAGADALFAELSRSTKLPDKLETLEFKHDDNPENDGLGALDGFLCLVSGIKILTIDMTYVKSLPAAAGITRHSKTVKLLNVHANRQHPEDCEEELVYDYQAFSDICKQCSLLEQISVAFPPVSVIRHKPESFVNFENCLGELPELVTLNITSWPSSSPSSSKLPRKVYEHLLQGMAQSGFERSMEYALLQKRHSKLAVIAFGSSDKVYDREDSVNQIIFVKGRQFDALNVEKPLADPTTTPGHSSLTAHCRHTATAVAAATATACCCTTRRPADMSSYPPPPTDDSYAPIYPTTPTAHLQQQQQQQPHQSQQPHQQQSIYPKLENVNDILQQQAHQASHALNTDPRPQLSPQTPGGGGGGVVGVIGDQHHQNKTVRLRKACDSCSIRKVKCDEAGPPCRACAALDIPCTFDRPSRRRGPPNRHAEALKKKRRLDGEGSGLSSPASPTNAAHALAQLSSHPPHLSAESICPLPTMNALIDDFFTYIHPLCPFPHEPSFREAWERREDYTNPSFLALLASMIATLVASFPRKPRLHLKSQTRDQYPSHLSLVDKCREVCASARGAGYLDRPSLNVYDACTSYFLGLVGAYTFQWRQLRLYFGESLTILRALGLHKASDQGHAFMGSLPALVGSNGPSMDGSRDFIHDNITEQIGRRVFWTVFVGARTMQQLGASFGELSILPSTPSEPLPPLPLEVDDKYIYPHDIMPQPEGAVPMLIAFNLNVRIYLSYSTLSASEMAFGMDELYDWPLQQRMIEQCLENCKRVIVGMPEILKVHPIDSQNGRFGQRRQPYYPPMPEYGTLRDPALSALNGHEPNDTQEARVKAQYEIQKANIYATHLSIRSYLVEKYFVLLDKANNTKTQNALQSSPGALIGGLDRLIGSSNTDAQKLEDNMLAERENVVKDLLVVLGSIDMVNMEPNGDSFTRKIRQIAGTLLEAPKERRGSVALQHQEYLYKFLDILSKLERLSPEGSDGGPGAVDEEAELRLWADLRDHQLKFQEQGGIYGFS</sequence>
<feature type="compositionally biased region" description="Low complexity" evidence="5">
    <location>
        <begin position="574"/>
        <end position="591"/>
    </location>
</feature>
<dbReference type="InterPro" id="IPR001138">
    <property type="entry name" value="Zn2Cys6_DnaBD"/>
</dbReference>
<dbReference type="GO" id="GO:0000981">
    <property type="term" value="F:DNA-binding transcription factor activity, RNA polymerase II-specific"/>
    <property type="evidence" value="ECO:0007669"/>
    <property type="project" value="InterPro"/>
</dbReference>
<dbReference type="CDD" id="cd00067">
    <property type="entry name" value="GAL4"/>
    <property type="match status" value="1"/>
</dbReference>
<comment type="caution">
    <text evidence="7">The sequence shown here is derived from an EMBL/GenBank/DDBJ whole genome shotgun (WGS) entry which is preliminary data.</text>
</comment>
<dbReference type="OrthoDB" id="5284003at2759"/>
<dbReference type="Pfam" id="PF00172">
    <property type="entry name" value="Zn_clus"/>
    <property type="match status" value="1"/>
</dbReference>
<dbReference type="Gene3D" id="4.10.240.10">
    <property type="entry name" value="Zn(2)-C6 fungal-type DNA-binding domain"/>
    <property type="match status" value="1"/>
</dbReference>
<gene>
    <name evidence="7" type="ORF">B0J11DRAFT_552155</name>
</gene>
<dbReference type="InterPro" id="IPR007219">
    <property type="entry name" value="XnlR_reg_dom"/>
</dbReference>
<evidence type="ECO:0000256" key="2">
    <source>
        <dbReference type="ARBA" id="ARBA00022723"/>
    </source>
</evidence>
<evidence type="ECO:0000256" key="4">
    <source>
        <dbReference type="ARBA" id="ARBA00023242"/>
    </source>
</evidence>
<dbReference type="GO" id="GO:0005634">
    <property type="term" value="C:nucleus"/>
    <property type="evidence" value="ECO:0007669"/>
    <property type="project" value="UniProtKB-SubCell"/>
</dbReference>
<dbReference type="InterPro" id="IPR050987">
    <property type="entry name" value="AtrR-like"/>
</dbReference>
<keyword evidence="8" id="KW-1185">Reference proteome</keyword>
<proteinExistence type="predicted"/>
<dbReference type="PANTHER" id="PTHR46910:SF3">
    <property type="entry name" value="HALOTOLERANCE PROTEIN 9-RELATED"/>
    <property type="match status" value="1"/>
</dbReference>
<dbReference type="GO" id="GO:0003677">
    <property type="term" value="F:DNA binding"/>
    <property type="evidence" value="ECO:0007669"/>
    <property type="project" value="UniProtKB-KW"/>
</dbReference>
<dbReference type="PROSITE" id="PS50048">
    <property type="entry name" value="ZN2_CY6_FUNGAL_2"/>
    <property type="match status" value="1"/>
</dbReference>
<evidence type="ECO:0000256" key="5">
    <source>
        <dbReference type="SAM" id="MobiDB-lite"/>
    </source>
</evidence>
<evidence type="ECO:0000256" key="1">
    <source>
        <dbReference type="ARBA" id="ARBA00004123"/>
    </source>
</evidence>
<organism evidence="7 8">
    <name type="scientific">Dendryphion nanum</name>
    <dbReference type="NCBI Taxonomy" id="256645"/>
    <lineage>
        <taxon>Eukaryota</taxon>
        <taxon>Fungi</taxon>
        <taxon>Dikarya</taxon>
        <taxon>Ascomycota</taxon>
        <taxon>Pezizomycotina</taxon>
        <taxon>Dothideomycetes</taxon>
        <taxon>Pleosporomycetidae</taxon>
        <taxon>Pleosporales</taxon>
        <taxon>Torulaceae</taxon>
        <taxon>Dendryphion</taxon>
    </lineage>
</organism>
<dbReference type="AlphaFoldDB" id="A0A9P9DGS1"/>
<accession>A0A9P9DGS1</accession>
<evidence type="ECO:0000256" key="3">
    <source>
        <dbReference type="ARBA" id="ARBA00023125"/>
    </source>
</evidence>
<feature type="compositionally biased region" description="Polar residues" evidence="5">
    <location>
        <begin position="713"/>
        <end position="722"/>
    </location>
</feature>
<keyword evidence="3" id="KW-0238">DNA-binding</keyword>
<dbReference type="SUPFAM" id="SSF57701">
    <property type="entry name" value="Zn2/Cys6 DNA-binding domain"/>
    <property type="match status" value="1"/>
</dbReference>
<dbReference type="Pfam" id="PF04082">
    <property type="entry name" value="Fungal_trans"/>
    <property type="match status" value="1"/>
</dbReference>
<dbReference type="GO" id="GO:0008270">
    <property type="term" value="F:zinc ion binding"/>
    <property type="evidence" value="ECO:0007669"/>
    <property type="project" value="InterPro"/>
</dbReference>
<feature type="region of interest" description="Disordered" evidence="5">
    <location>
        <begin position="544"/>
        <end position="591"/>
    </location>
</feature>
<feature type="compositionally biased region" description="Gly residues" evidence="5">
    <location>
        <begin position="628"/>
        <end position="637"/>
    </location>
</feature>
<keyword evidence="2" id="KW-0479">Metal-binding</keyword>
<evidence type="ECO:0000313" key="8">
    <source>
        <dbReference type="Proteomes" id="UP000700596"/>
    </source>
</evidence>
<dbReference type="InterPro" id="IPR036864">
    <property type="entry name" value="Zn2-C6_fun-type_DNA-bd_sf"/>
</dbReference>
<reference evidence="7" key="1">
    <citation type="journal article" date="2021" name="Nat. Commun.">
        <title>Genetic determinants of endophytism in the Arabidopsis root mycobiome.</title>
        <authorList>
            <person name="Mesny F."/>
            <person name="Miyauchi S."/>
            <person name="Thiergart T."/>
            <person name="Pickel B."/>
            <person name="Atanasova L."/>
            <person name="Karlsson M."/>
            <person name="Huettel B."/>
            <person name="Barry K.W."/>
            <person name="Haridas S."/>
            <person name="Chen C."/>
            <person name="Bauer D."/>
            <person name="Andreopoulos W."/>
            <person name="Pangilinan J."/>
            <person name="LaButti K."/>
            <person name="Riley R."/>
            <person name="Lipzen A."/>
            <person name="Clum A."/>
            <person name="Drula E."/>
            <person name="Henrissat B."/>
            <person name="Kohler A."/>
            <person name="Grigoriev I.V."/>
            <person name="Martin F.M."/>
            <person name="Hacquard S."/>
        </authorList>
    </citation>
    <scope>NUCLEOTIDE SEQUENCE</scope>
    <source>
        <strain evidence="7">MPI-CAGE-CH-0243</strain>
    </source>
</reference>
<dbReference type="SMART" id="SM00066">
    <property type="entry name" value="GAL4"/>
    <property type="match status" value="1"/>
</dbReference>
<dbReference type="EMBL" id="JAGMWT010000012">
    <property type="protein sequence ID" value="KAH7118869.1"/>
    <property type="molecule type" value="Genomic_DNA"/>
</dbReference>
<feature type="domain" description="Zn(2)-C6 fungal-type" evidence="6">
    <location>
        <begin position="654"/>
        <end position="684"/>
    </location>
</feature>
<name>A0A9P9DGS1_9PLEO</name>